<dbReference type="Gene3D" id="1.25.40.10">
    <property type="entry name" value="Tetratricopeptide repeat domain"/>
    <property type="match status" value="1"/>
</dbReference>
<dbReference type="PANTHER" id="PTHR13247:SF17">
    <property type="entry name" value="MITOCHONDRIAL FISSION 1 PROTEIN"/>
    <property type="match status" value="1"/>
</dbReference>
<dbReference type="InterPro" id="IPR016543">
    <property type="entry name" value="Fis1"/>
</dbReference>
<dbReference type="GO" id="GO:0005741">
    <property type="term" value="C:mitochondrial outer membrane"/>
    <property type="evidence" value="ECO:0007669"/>
    <property type="project" value="UniProtKB-SubCell"/>
</dbReference>
<dbReference type="GO" id="GO:0005778">
    <property type="term" value="C:peroxisomal membrane"/>
    <property type="evidence" value="ECO:0007669"/>
    <property type="project" value="TreeGrafter"/>
</dbReference>
<dbReference type="GO" id="GO:0000266">
    <property type="term" value="P:mitochondrial fission"/>
    <property type="evidence" value="ECO:0007669"/>
    <property type="project" value="InterPro"/>
</dbReference>
<name>A0AAD8K0R8_TARER</name>
<evidence type="ECO:0008006" key="11">
    <source>
        <dbReference type="Google" id="ProtNLM"/>
    </source>
</evidence>
<sequence length="160" mass="17847">MEAIVDKIHSFFTGGDIRNWTDPGTVLHYKSLVDSSERCSDSMKNMHLLWYKSALVHSKEPKDVQCGINMLEGLLDDDSQKDVHLYLLAVGYFRKGDYEKSKAFVDHCLMISAEWEEPIILKKLVERRLKKGGVTGIAAITVGVVAVGLVAVALSRRKGP</sequence>
<reference evidence="9" key="1">
    <citation type="journal article" date="2023" name="bioRxiv">
        <title>Improved chromosome-level genome assembly for marigold (Tagetes erecta).</title>
        <authorList>
            <person name="Jiang F."/>
            <person name="Yuan L."/>
            <person name="Wang S."/>
            <person name="Wang H."/>
            <person name="Xu D."/>
            <person name="Wang A."/>
            <person name="Fan W."/>
        </authorList>
    </citation>
    <scope>NUCLEOTIDE SEQUENCE</scope>
    <source>
        <strain evidence="9">WSJ</strain>
        <tissue evidence="9">Leaf</tissue>
    </source>
</reference>
<gene>
    <name evidence="9" type="ORF">QVD17_37569</name>
</gene>
<keyword evidence="3 8" id="KW-0812">Transmembrane</keyword>
<dbReference type="EMBL" id="JAUHHV010000010">
    <property type="protein sequence ID" value="KAK1411025.1"/>
    <property type="molecule type" value="Genomic_DNA"/>
</dbReference>
<protein>
    <recommendedName>
        <fullName evidence="11">Mitochondrial fission 1 protein</fullName>
    </recommendedName>
</protein>
<dbReference type="Pfam" id="PF14853">
    <property type="entry name" value="Fis1_TPR_C"/>
    <property type="match status" value="1"/>
</dbReference>
<evidence type="ECO:0000256" key="5">
    <source>
        <dbReference type="ARBA" id="ARBA00022989"/>
    </source>
</evidence>
<organism evidence="9 10">
    <name type="scientific">Tagetes erecta</name>
    <name type="common">African marigold</name>
    <dbReference type="NCBI Taxonomy" id="13708"/>
    <lineage>
        <taxon>Eukaryota</taxon>
        <taxon>Viridiplantae</taxon>
        <taxon>Streptophyta</taxon>
        <taxon>Embryophyta</taxon>
        <taxon>Tracheophyta</taxon>
        <taxon>Spermatophyta</taxon>
        <taxon>Magnoliopsida</taxon>
        <taxon>eudicotyledons</taxon>
        <taxon>Gunneridae</taxon>
        <taxon>Pentapetalae</taxon>
        <taxon>asterids</taxon>
        <taxon>campanulids</taxon>
        <taxon>Asterales</taxon>
        <taxon>Asteraceae</taxon>
        <taxon>Asteroideae</taxon>
        <taxon>Heliantheae alliance</taxon>
        <taxon>Tageteae</taxon>
        <taxon>Tagetes</taxon>
    </lineage>
</organism>
<evidence type="ECO:0000313" key="10">
    <source>
        <dbReference type="Proteomes" id="UP001229421"/>
    </source>
</evidence>
<keyword evidence="6" id="KW-0496">Mitochondrion</keyword>
<dbReference type="AlphaFoldDB" id="A0AAD8K0R8"/>
<dbReference type="InterPro" id="IPR011990">
    <property type="entry name" value="TPR-like_helical_dom_sf"/>
</dbReference>
<comment type="caution">
    <text evidence="9">The sequence shown here is derived from an EMBL/GenBank/DDBJ whole genome shotgun (WGS) entry which is preliminary data.</text>
</comment>
<comment type="subcellular location">
    <subcellularLocation>
        <location evidence="1">Mitochondrion outer membrane</location>
        <topology evidence="1">Single-pass membrane protein</topology>
    </subcellularLocation>
</comment>
<evidence type="ECO:0000256" key="1">
    <source>
        <dbReference type="ARBA" id="ARBA00004572"/>
    </source>
</evidence>
<keyword evidence="5 8" id="KW-1133">Transmembrane helix</keyword>
<dbReference type="GO" id="GO:0016559">
    <property type="term" value="P:peroxisome fission"/>
    <property type="evidence" value="ECO:0007669"/>
    <property type="project" value="TreeGrafter"/>
</dbReference>
<feature type="transmembrane region" description="Helical" evidence="8">
    <location>
        <begin position="132"/>
        <end position="154"/>
    </location>
</feature>
<dbReference type="PANTHER" id="PTHR13247">
    <property type="entry name" value="TETRATRICOPEPTIDE REPEAT PROTEIN 11 TPR REPEAT PROTEIN 11"/>
    <property type="match status" value="1"/>
</dbReference>
<dbReference type="Proteomes" id="UP001229421">
    <property type="component" value="Unassembled WGS sequence"/>
</dbReference>
<evidence type="ECO:0000256" key="6">
    <source>
        <dbReference type="ARBA" id="ARBA00023128"/>
    </source>
</evidence>
<keyword evidence="4" id="KW-1000">Mitochondrion outer membrane</keyword>
<dbReference type="Pfam" id="PF14852">
    <property type="entry name" value="Fis1_TPR_N"/>
    <property type="match status" value="1"/>
</dbReference>
<comment type="similarity">
    <text evidence="2">Belongs to the FIS1 family.</text>
</comment>
<keyword evidence="10" id="KW-1185">Reference proteome</keyword>
<dbReference type="GO" id="GO:0000422">
    <property type="term" value="P:autophagy of mitochondrion"/>
    <property type="evidence" value="ECO:0007669"/>
    <property type="project" value="TreeGrafter"/>
</dbReference>
<proteinExistence type="inferred from homology"/>
<keyword evidence="7 8" id="KW-0472">Membrane</keyword>
<dbReference type="InterPro" id="IPR028061">
    <property type="entry name" value="Fis1_TPR_C"/>
</dbReference>
<evidence type="ECO:0000256" key="3">
    <source>
        <dbReference type="ARBA" id="ARBA00022692"/>
    </source>
</evidence>
<evidence type="ECO:0000256" key="7">
    <source>
        <dbReference type="ARBA" id="ARBA00023136"/>
    </source>
</evidence>
<accession>A0AAD8K0R8</accession>
<evidence type="ECO:0000256" key="8">
    <source>
        <dbReference type="SAM" id="Phobius"/>
    </source>
</evidence>
<evidence type="ECO:0000256" key="2">
    <source>
        <dbReference type="ARBA" id="ARBA00008937"/>
    </source>
</evidence>
<evidence type="ECO:0000256" key="4">
    <source>
        <dbReference type="ARBA" id="ARBA00022787"/>
    </source>
</evidence>
<dbReference type="SUPFAM" id="SSF48452">
    <property type="entry name" value="TPR-like"/>
    <property type="match status" value="1"/>
</dbReference>
<evidence type="ECO:0000313" key="9">
    <source>
        <dbReference type="EMBL" id="KAK1411025.1"/>
    </source>
</evidence>
<dbReference type="InterPro" id="IPR028058">
    <property type="entry name" value="Fis1_TPR_N"/>
</dbReference>